<gene>
    <name evidence="2" type="ORF">TWF718_005905</name>
</gene>
<dbReference type="Proteomes" id="UP001313282">
    <property type="component" value="Unassembled WGS sequence"/>
</dbReference>
<dbReference type="InterPro" id="IPR011333">
    <property type="entry name" value="SKP1/BTB/POZ_sf"/>
</dbReference>
<sequence length="340" mass="38013">MVRGYELCSRLCDMCRKDCKCSACSRCHTCWLRIIETSFQASPDSYYDSWEGKPVPVCKTYEHDCLAGMAEGDKSTPAAGKSSWESFVRLRGTSPRNSLGFRRFSQSGITTIYLSKEQLTYKVHRQLLIEESLFFAALLLPGSFEQETTKVSLSRDVDTQVAFERFMQWCYFGYYINDPNQTPLLSIDAAVYAFAQRIRCYGLRDFALKQAEAICSSVDKAVTKANLSELPDTIKIIYASSASMDDGLDSDDECVSQQIDSKLPLKEKAPTAKAVGNKGPQDGFRRLLASVSARHIVKFREEPAFMKVHRSLSDFAADVLFFVSQSSDTGAKQSSSCIIS</sequence>
<dbReference type="CDD" id="cd18186">
    <property type="entry name" value="BTB_POZ_ZBTB_KLHL-like"/>
    <property type="match status" value="1"/>
</dbReference>
<dbReference type="AlphaFoldDB" id="A0AAN8MVT4"/>
<keyword evidence="3" id="KW-1185">Reference proteome</keyword>
<dbReference type="InterPro" id="IPR000210">
    <property type="entry name" value="BTB/POZ_dom"/>
</dbReference>
<protein>
    <recommendedName>
        <fullName evidence="1">BTB domain-containing protein</fullName>
    </recommendedName>
</protein>
<proteinExistence type="predicted"/>
<organism evidence="2 3">
    <name type="scientific">Orbilia javanica</name>
    <dbReference type="NCBI Taxonomy" id="47235"/>
    <lineage>
        <taxon>Eukaryota</taxon>
        <taxon>Fungi</taxon>
        <taxon>Dikarya</taxon>
        <taxon>Ascomycota</taxon>
        <taxon>Pezizomycotina</taxon>
        <taxon>Orbiliomycetes</taxon>
        <taxon>Orbiliales</taxon>
        <taxon>Orbiliaceae</taxon>
        <taxon>Orbilia</taxon>
    </lineage>
</organism>
<evidence type="ECO:0000313" key="2">
    <source>
        <dbReference type="EMBL" id="KAK6348089.1"/>
    </source>
</evidence>
<feature type="domain" description="BTB" evidence="1">
    <location>
        <begin position="110"/>
        <end position="179"/>
    </location>
</feature>
<reference evidence="2 3" key="1">
    <citation type="submission" date="2019-10" db="EMBL/GenBank/DDBJ databases">
        <authorList>
            <person name="Palmer J.M."/>
        </authorList>
    </citation>
    <scope>NUCLEOTIDE SEQUENCE [LARGE SCALE GENOMIC DNA]</scope>
    <source>
        <strain evidence="2 3">TWF718</strain>
    </source>
</reference>
<dbReference type="Gene3D" id="3.30.710.10">
    <property type="entry name" value="Potassium Channel Kv1.1, Chain A"/>
    <property type="match status" value="1"/>
</dbReference>
<evidence type="ECO:0000313" key="3">
    <source>
        <dbReference type="Proteomes" id="UP001313282"/>
    </source>
</evidence>
<dbReference type="PROSITE" id="PS50097">
    <property type="entry name" value="BTB"/>
    <property type="match status" value="1"/>
</dbReference>
<name>A0AAN8MVT4_9PEZI</name>
<dbReference type="EMBL" id="JAVHNR010000003">
    <property type="protein sequence ID" value="KAK6348089.1"/>
    <property type="molecule type" value="Genomic_DNA"/>
</dbReference>
<dbReference type="SUPFAM" id="SSF54695">
    <property type="entry name" value="POZ domain"/>
    <property type="match status" value="1"/>
</dbReference>
<evidence type="ECO:0000259" key="1">
    <source>
        <dbReference type="PROSITE" id="PS50097"/>
    </source>
</evidence>
<accession>A0AAN8MVT4</accession>
<dbReference type="PANTHER" id="PTHR47843">
    <property type="entry name" value="BTB DOMAIN-CONTAINING PROTEIN-RELATED"/>
    <property type="match status" value="1"/>
</dbReference>
<comment type="caution">
    <text evidence="2">The sequence shown here is derived from an EMBL/GenBank/DDBJ whole genome shotgun (WGS) entry which is preliminary data.</text>
</comment>